<evidence type="ECO:0000256" key="8">
    <source>
        <dbReference type="ARBA" id="ARBA00022764"/>
    </source>
</evidence>
<dbReference type="EMBL" id="LWQU01000170">
    <property type="protein sequence ID" value="OAN47037.1"/>
    <property type="molecule type" value="Genomic_DNA"/>
</dbReference>
<dbReference type="InterPro" id="IPR036909">
    <property type="entry name" value="Cyt_c-like_dom_sf"/>
</dbReference>
<feature type="signal peptide" evidence="18">
    <location>
        <begin position="1"/>
        <end position="23"/>
    </location>
</feature>
<evidence type="ECO:0000256" key="11">
    <source>
        <dbReference type="ARBA" id="ARBA00025746"/>
    </source>
</evidence>
<dbReference type="NCBIfam" id="TIGR04484">
    <property type="entry name" value="thiosulf_SoxA"/>
    <property type="match status" value="1"/>
</dbReference>
<evidence type="ECO:0000256" key="2">
    <source>
        <dbReference type="ARBA" id="ARBA00011530"/>
    </source>
</evidence>
<evidence type="ECO:0000256" key="9">
    <source>
        <dbReference type="ARBA" id="ARBA00022982"/>
    </source>
</evidence>
<reference evidence="20 21" key="1">
    <citation type="submission" date="2016-04" db="EMBL/GenBank/DDBJ databases">
        <title>Draft genome sequence of freshwater magnetotactic bacteria Magnetospirillum marisnigri SP-1 and Magnetospirillum moscoviense BB-1.</title>
        <authorList>
            <person name="Koziaeva V."/>
            <person name="Dziuba M.V."/>
            <person name="Ivanov T.M."/>
            <person name="Kuznetsov B."/>
            <person name="Grouzdev D.S."/>
        </authorList>
    </citation>
    <scope>NUCLEOTIDE SEQUENCE [LARGE SCALE GENOMIC DNA]</scope>
    <source>
        <strain evidence="20 21">BB-1</strain>
    </source>
</reference>
<organism evidence="20 21">
    <name type="scientific">Magnetospirillum moscoviense</name>
    <dbReference type="NCBI Taxonomy" id="1437059"/>
    <lineage>
        <taxon>Bacteria</taxon>
        <taxon>Pseudomonadati</taxon>
        <taxon>Pseudomonadota</taxon>
        <taxon>Alphaproteobacteria</taxon>
        <taxon>Rhodospirillales</taxon>
        <taxon>Rhodospirillaceae</taxon>
        <taxon>Magnetospirillum</taxon>
    </lineage>
</organism>
<keyword evidence="5 14" id="KW-0808">Transferase</keyword>
<feature type="binding site" description="covalent" evidence="16">
    <location>
        <position position="188"/>
    </location>
    <ligand>
        <name>heme c</name>
        <dbReference type="ChEBI" id="CHEBI:61717"/>
        <label>2</label>
    </ligand>
</feature>
<dbReference type="EC" id="2.8.5.2" evidence="14"/>
<comment type="catalytic activity">
    <reaction evidence="13 14">
        <text>S-sulfanyl-L-cysteinyl-[SoxY protein] + thiosulfate + 2 Fe(III)-[cytochrome c] = S-(2-sulfodisulfanyl)-L-cysteinyl-[SoxY protein] + 2 Fe(II)-[cytochrome c] + 2 H(+)</text>
        <dbReference type="Rhea" id="RHEA:51224"/>
        <dbReference type="Rhea" id="RHEA-COMP:10350"/>
        <dbReference type="Rhea" id="RHEA-COMP:14399"/>
        <dbReference type="Rhea" id="RHEA-COMP:14689"/>
        <dbReference type="Rhea" id="RHEA-COMP:14690"/>
        <dbReference type="ChEBI" id="CHEBI:15378"/>
        <dbReference type="ChEBI" id="CHEBI:29033"/>
        <dbReference type="ChEBI" id="CHEBI:29034"/>
        <dbReference type="ChEBI" id="CHEBI:33542"/>
        <dbReference type="ChEBI" id="CHEBI:61963"/>
        <dbReference type="ChEBI" id="CHEBI:140664"/>
        <dbReference type="EC" id="2.8.5.2"/>
    </reaction>
</comment>
<dbReference type="InterPro" id="IPR025710">
    <property type="entry name" value="SoxA"/>
</dbReference>
<dbReference type="GO" id="GO:0016740">
    <property type="term" value="F:transferase activity"/>
    <property type="evidence" value="ECO:0007669"/>
    <property type="project" value="UniProtKB-KW"/>
</dbReference>
<evidence type="ECO:0000256" key="5">
    <source>
        <dbReference type="ARBA" id="ARBA00022679"/>
    </source>
</evidence>
<keyword evidence="10 14" id="KW-0408">Iron</keyword>
<evidence type="ECO:0000256" key="4">
    <source>
        <dbReference type="ARBA" id="ARBA00022617"/>
    </source>
</evidence>
<keyword evidence="7 18" id="KW-0732">Signal</keyword>
<dbReference type="GO" id="GO:0046872">
    <property type="term" value="F:metal ion binding"/>
    <property type="evidence" value="ECO:0007669"/>
    <property type="project" value="UniProtKB-KW"/>
</dbReference>
<dbReference type="GO" id="GO:0009055">
    <property type="term" value="F:electron transfer activity"/>
    <property type="evidence" value="ECO:0007669"/>
    <property type="project" value="InterPro"/>
</dbReference>
<dbReference type="STRING" id="1437059.A6A05_15885"/>
<evidence type="ECO:0000256" key="12">
    <source>
        <dbReference type="ARBA" id="ARBA00048077"/>
    </source>
</evidence>
<keyword evidence="6 14" id="KW-0479">Metal-binding</keyword>
<evidence type="ECO:0000256" key="17">
    <source>
        <dbReference type="PIRSR" id="PIRSR038455-3"/>
    </source>
</evidence>
<keyword evidence="4 14" id="KW-0349">Heme</keyword>
<feature type="binding site" description="axial binding residue" evidence="17">
    <location>
        <position position="125"/>
    </location>
    <ligand>
        <name>heme c</name>
        <dbReference type="ChEBI" id="CHEBI:61717"/>
        <label>1</label>
    </ligand>
    <ligandPart>
        <name>Fe</name>
        <dbReference type="ChEBI" id="CHEBI:18248"/>
    </ligandPart>
</feature>
<evidence type="ECO:0000256" key="15">
    <source>
        <dbReference type="PIRSR" id="PIRSR038455-1"/>
    </source>
</evidence>
<comment type="similarity">
    <text evidence="11 14">Belongs to the SoxA family.</text>
</comment>
<dbReference type="InterPro" id="IPR009056">
    <property type="entry name" value="Cyt_c-like_dom"/>
</dbReference>
<dbReference type="AlphaFoldDB" id="A0A178MFY9"/>
<evidence type="ECO:0000256" key="18">
    <source>
        <dbReference type="SAM" id="SignalP"/>
    </source>
</evidence>
<evidence type="ECO:0000256" key="13">
    <source>
        <dbReference type="ARBA" id="ARBA00048423"/>
    </source>
</evidence>
<evidence type="ECO:0000313" key="21">
    <source>
        <dbReference type="Proteomes" id="UP000078543"/>
    </source>
</evidence>
<dbReference type="GO" id="GO:0020037">
    <property type="term" value="F:heme binding"/>
    <property type="evidence" value="ECO:0007669"/>
    <property type="project" value="InterPro"/>
</dbReference>
<dbReference type="Proteomes" id="UP000078543">
    <property type="component" value="Unassembled WGS sequence"/>
</dbReference>
<comment type="cofactor">
    <cofactor evidence="16">
        <name>heme</name>
        <dbReference type="ChEBI" id="CHEBI:30413"/>
    </cofactor>
    <text evidence="16">Binds 2 heme groups per subunit.</text>
</comment>
<comment type="subcellular location">
    <subcellularLocation>
        <location evidence="1 14">Periplasm</location>
    </subcellularLocation>
</comment>
<feature type="binding site" description="axial binding residue" evidence="17">
    <location>
        <position position="192"/>
    </location>
    <ligand>
        <name>heme c</name>
        <dbReference type="ChEBI" id="CHEBI:61717"/>
        <label>2</label>
    </ligand>
    <ligandPart>
        <name>Fe</name>
        <dbReference type="ChEBI" id="CHEBI:18248"/>
    </ligandPart>
</feature>
<dbReference type="OrthoDB" id="7916986at2"/>
<dbReference type="GO" id="GO:0070069">
    <property type="term" value="C:cytochrome complex"/>
    <property type="evidence" value="ECO:0007669"/>
    <property type="project" value="InterPro"/>
</dbReference>
<evidence type="ECO:0000256" key="7">
    <source>
        <dbReference type="ARBA" id="ARBA00022729"/>
    </source>
</evidence>
<comment type="subunit">
    <text evidence="2 14">Heterodimer of SoxA and SoxX.</text>
</comment>
<comment type="caution">
    <text evidence="20">The sequence shown here is derived from an EMBL/GenBank/DDBJ whole genome shotgun (WGS) entry which is preliminary data.</text>
</comment>
<dbReference type="GO" id="GO:0019417">
    <property type="term" value="P:sulfur oxidation"/>
    <property type="evidence" value="ECO:0007669"/>
    <property type="project" value="InterPro"/>
</dbReference>
<dbReference type="GO" id="GO:0016669">
    <property type="term" value="F:oxidoreductase activity, acting on a sulfur group of donors, cytochrome as acceptor"/>
    <property type="evidence" value="ECO:0007669"/>
    <property type="project" value="InterPro"/>
</dbReference>
<keyword evidence="8 14" id="KW-0574">Periplasm</keyword>
<evidence type="ECO:0000256" key="6">
    <source>
        <dbReference type="ARBA" id="ARBA00022723"/>
    </source>
</evidence>
<dbReference type="RefSeq" id="WP_068503558.1">
    <property type="nucleotide sequence ID" value="NZ_LWQU01000170.1"/>
</dbReference>
<feature type="active site" description="Cysteine persulfide intermediate" evidence="15">
    <location>
        <position position="233"/>
    </location>
</feature>
<evidence type="ECO:0000256" key="3">
    <source>
        <dbReference type="ARBA" id="ARBA00022448"/>
    </source>
</evidence>
<protein>
    <recommendedName>
        <fullName evidence="14">SoxAX cytochrome complex subunit A</fullName>
        <ecNumber evidence="14">2.8.5.2</ecNumber>
    </recommendedName>
    <alternativeName>
        <fullName evidence="14">Protein SoxA</fullName>
    </alternativeName>
    <alternativeName>
        <fullName evidence="14">Sulfur oxidizing protein A</fullName>
    </alternativeName>
    <alternativeName>
        <fullName evidence="14">Thiosulfate-oxidizing multienzyme system protein SoxA</fullName>
    </alternativeName>
</protein>
<feature type="binding site" description="covalent" evidence="16">
    <location>
        <position position="90"/>
    </location>
    <ligand>
        <name>heme c</name>
        <dbReference type="ChEBI" id="CHEBI:61717"/>
        <label>1</label>
    </ligand>
</feature>
<accession>A0A178MFY9</accession>
<dbReference type="GO" id="GO:0042597">
    <property type="term" value="C:periplasmic space"/>
    <property type="evidence" value="ECO:0007669"/>
    <property type="project" value="UniProtKB-SubCell"/>
</dbReference>
<dbReference type="SUPFAM" id="SSF46626">
    <property type="entry name" value="Cytochrome c"/>
    <property type="match status" value="2"/>
</dbReference>
<keyword evidence="21" id="KW-1185">Reference proteome</keyword>
<name>A0A178MFY9_9PROT</name>
<evidence type="ECO:0000259" key="19">
    <source>
        <dbReference type="Pfam" id="PF21342"/>
    </source>
</evidence>
<sequence>MRKSVLAVSVALVVAAVTGKALADPPFDPKDPKMAPYIAGDKRSGYTFAEPETRAMQDDDFTNPGFLWVEEGKKLWSKAEGAAGKACKDCHGDAEKSMKGVGAVYPRFDPHVNSVLILEQKINQCRTERMKADEWKWDSKPLNAMTTFVKHQSRGMPLAVQADGPAAPYFEMGRRLYLQRRGLNDVACKHCHEDYWGQHLRTELLSQGMPNGFPQYRLKWQTLGTAQKRIRGCNEEVRAEPYPWGSIENVALELYATWRANGLKVESPAVRK</sequence>
<feature type="binding site" description="covalent" evidence="16">
    <location>
        <position position="191"/>
    </location>
    <ligand>
        <name>heme c</name>
        <dbReference type="ChEBI" id="CHEBI:61717"/>
        <label>2</label>
    </ligand>
</feature>
<gene>
    <name evidence="20" type="ORF">A6A05_15885</name>
</gene>
<feature type="chain" id="PRO_5008091928" description="SoxAX cytochrome complex subunit A" evidence="18">
    <location>
        <begin position="24"/>
        <end position="272"/>
    </location>
</feature>
<dbReference type="Gene3D" id="1.10.760.10">
    <property type="entry name" value="Cytochrome c-like domain"/>
    <property type="match status" value="2"/>
</dbReference>
<keyword evidence="9 14" id="KW-0249">Electron transport</keyword>
<feature type="domain" description="Cytochrome c" evidence="19">
    <location>
        <begin position="71"/>
        <end position="158"/>
    </location>
</feature>
<evidence type="ECO:0000256" key="14">
    <source>
        <dbReference type="PIRNR" id="PIRNR038455"/>
    </source>
</evidence>
<evidence type="ECO:0000313" key="20">
    <source>
        <dbReference type="EMBL" id="OAN47037.1"/>
    </source>
</evidence>
<comment type="catalytic activity">
    <reaction evidence="12 14">
        <text>L-cysteinyl-[SoxY protein] + thiosulfate + 2 Fe(III)-[cytochrome c] = S-sulfosulfanyl-L-cysteinyl-[SoxY protein] + 2 Fe(II)-[cytochrome c] + 2 H(+)</text>
        <dbReference type="Rhea" id="RHEA:56720"/>
        <dbReference type="Rhea" id="RHEA-COMP:10350"/>
        <dbReference type="Rhea" id="RHEA-COMP:14328"/>
        <dbReference type="Rhea" id="RHEA-COMP:14399"/>
        <dbReference type="Rhea" id="RHEA-COMP:14691"/>
        <dbReference type="ChEBI" id="CHEBI:15378"/>
        <dbReference type="ChEBI" id="CHEBI:29033"/>
        <dbReference type="ChEBI" id="CHEBI:29034"/>
        <dbReference type="ChEBI" id="CHEBI:29950"/>
        <dbReference type="ChEBI" id="CHEBI:33542"/>
        <dbReference type="ChEBI" id="CHEBI:139321"/>
        <dbReference type="EC" id="2.8.5.2"/>
    </reaction>
</comment>
<dbReference type="Pfam" id="PF21342">
    <property type="entry name" value="SoxA-TsdA_cyt-c"/>
    <property type="match status" value="1"/>
</dbReference>
<proteinExistence type="inferred from homology"/>
<evidence type="ECO:0000256" key="1">
    <source>
        <dbReference type="ARBA" id="ARBA00004418"/>
    </source>
</evidence>
<keyword evidence="3 14" id="KW-0813">Transport</keyword>
<feature type="binding site" description="axial binding residue" evidence="17">
    <location>
        <position position="233"/>
    </location>
    <ligand>
        <name>heme c</name>
        <dbReference type="ChEBI" id="CHEBI:61717"/>
        <label>2</label>
    </ligand>
    <ligandPart>
        <name>Fe</name>
        <dbReference type="ChEBI" id="CHEBI:18248"/>
    </ligandPart>
</feature>
<evidence type="ECO:0000256" key="10">
    <source>
        <dbReference type="ARBA" id="ARBA00023004"/>
    </source>
</evidence>
<dbReference type="PIRSF" id="PIRSF038455">
    <property type="entry name" value="SoxA"/>
    <property type="match status" value="1"/>
</dbReference>
<dbReference type="FunFam" id="1.10.760.10:FF:000030">
    <property type="entry name" value="L-cysteine S-thiosulfotransferase subunit SoxA"/>
    <property type="match status" value="1"/>
</dbReference>
<feature type="binding site" description="axial binding residue" evidence="17">
    <location>
        <position position="91"/>
    </location>
    <ligand>
        <name>heme c</name>
        <dbReference type="ChEBI" id="CHEBI:61717"/>
        <label>1</label>
    </ligand>
    <ligandPart>
        <name>Fe</name>
        <dbReference type="ChEBI" id="CHEBI:18248"/>
    </ligandPart>
</feature>
<evidence type="ECO:0000256" key="16">
    <source>
        <dbReference type="PIRSR" id="PIRSR038455-2"/>
    </source>
</evidence>
<feature type="binding site" description="covalent" evidence="16">
    <location>
        <position position="87"/>
    </location>
    <ligand>
        <name>heme c</name>
        <dbReference type="ChEBI" id="CHEBI:61717"/>
        <label>1</label>
    </ligand>
</feature>
<feature type="binding site" evidence="16">
    <location>
        <position position="229"/>
    </location>
    <ligand>
        <name>substrate</name>
    </ligand>
</feature>